<dbReference type="PANTHER" id="PTHR43133">
    <property type="entry name" value="RNA POLYMERASE ECF-TYPE SIGMA FACTO"/>
    <property type="match status" value="1"/>
</dbReference>
<dbReference type="RefSeq" id="WP_014219485.1">
    <property type="nucleotide sequence ID" value="NZ_LWBO01000007.1"/>
</dbReference>
<keyword evidence="4" id="KW-0804">Transcription</keyword>
<evidence type="ECO:0000256" key="1">
    <source>
        <dbReference type="ARBA" id="ARBA00010641"/>
    </source>
</evidence>
<dbReference type="InterPro" id="IPR014284">
    <property type="entry name" value="RNA_pol_sigma-70_dom"/>
</dbReference>
<evidence type="ECO:0000256" key="4">
    <source>
        <dbReference type="ARBA" id="ARBA00023163"/>
    </source>
</evidence>
<sequence>MDFQQLSDAALLQSIRGDDATAFKVLYDRYWESLYLKACKRVDKDEAKDMVQEVMTTLWRRRNDIVVHEDGQIGRYLHTAIKYRVISHYAYLSNEIPNTDLFTALNSQEVANNLEAKELSELLEQEINRLPARMQQIFRMSREDDFSIADIARQLNLSEQTIKNQLTEALRRIRESIKQKDYGDWVFLLILLYYSSH</sequence>
<evidence type="ECO:0000256" key="3">
    <source>
        <dbReference type="ARBA" id="ARBA00023082"/>
    </source>
</evidence>
<evidence type="ECO:0000313" key="6">
    <source>
        <dbReference type="EMBL" id="OQP50161.1"/>
    </source>
</evidence>
<dbReference type="Gene3D" id="1.10.10.10">
    <property type="entry name" value="Winged helix-like DNA-binding domain superfamily/Winged helix DNA-binding domain"/>
    <property type="match status" value="1"/>
</dbReference>
<dbReference type="Gene3D" id="1.10.1740.10">
    <property type="match status" value="1"/>
</dbReference>
<accession>A0ABX3NZ27</accession>
<protein>
    <submittedName>
        <fullName evidence="6">RNA polymerase subunit sigma-24</fullName>
    </submittedName>
</protein>
<name>A0ABX3NZ27_9BACT</name>
<keyword evidence="2" id="KW-0805">Transcription regulation</keyword>
<dbReference type="NCBIfam" id="TIGR02937">
    <property type="entry name" value="sigma70-ECF"/>
    <property type="match status" value="1"/>
</dbReference>
<dbReference type="InterPro" id="IPR013325">
    <property type="entry name" value="RNA_pol_sigma_r2"/>
</dbReference>
<feature type="domain" description="RNA polymerase sigma factor 70 region 4 type 2" evidence="5">
    <location>
        <begin position="121"/>
        <end position="173"/>
    </location>
</feature>
<evidence type="ECO:0000313" key="7">
    <source>
        <dbReference type="Proteomes" id="UP000192277"/>
    </source>
</evidence>
<dbReference type="SUPFAM" id="SSF88946">
    <property type="entry name" value="Sigma2 domain of RNA polymerase sigma factors"/>
    <property type="match status" value="1"/>
</dbReference>
<dbReference type="SUPFAM" id="SSF88659">
    <property type="entry name" value="Sigma3 and sigma4 domains of RNA polymerase sigma factors"/>
    <property type="match status" value="1"/>
</dbReference>
<evidence type="ECO:0000256" key="2">
    <source>
        <dbReference type="ARBA" id="ARBA00023015"/>
    </source>
</evidence>
<dbReference type="InterPro" id="IPR039425">
    <property type="entry name" value="RNA_pol_sigma-70-like"/>
</dbReference>
<keyword evidence="3" id="KW-0731">Sigma factor</keyword>
<comment type="similarity">
    <text evidence="1">Belongs to the sigma-70 factor family. ECF subfamily.</text>
</comment>
<dbReference type="Proteomes" id="UP000192277">
    <property type="component" value="Unassembled WGS sequence"/>
</dbReference>
<comment type="caution">
    <text evidence="6">The sequence shown here is derived from an EMBL/GenBank/DDBJ whole genome shotgun (WGS) entry which is preliminary data.</text>
</comment>
<dbReference type="CDD" id="cd06171">
    <property type="entry name" value="Sigma70_r4"/>
    <property type="match status" value="1"/>
</dbReference>
<dbReference type="InterPro" id="IPR036388">
    <property type="entry name" value="WH-like_DNA-bd_sf"/>
</dbReference>
<gene>
    <name evidence="6" type="ORF">A4D02_27410</name>
</gene>
<keyword evidence="7" id="KW-1185">Reference proteome</keyword>
<organism evidence="6 7">
    <name type="scientific">Niastella koreensis</name>
    <dbReference type="NCBI Taxonomy" id="354356"/>
    <lineage>
        <taxon>Bacteria</taxon>
        <taxon>Pseudomonadati</taxon>
        <taxon>Bacteroidota</taxon>
        <taxon>Chitinophagia</taxon>
        <taxon>Chitinophagales</taxon>
        <taxon>Chitinophagaceae</taxon>
        <taxon>Niastella</taxon>
    </lineage>
</organism>
<dbReference type="Pfam" id="PF08281">
    <property type="entry name" value="Sigma70_r4_2"/>
    <property type="match status" value="1"/>
</dbReference>
<dbReference type="InterPro" id="IPR013324">
    <property type="entry name" value="RNA_pol_sigma_r3/r4-like"/>
</dbReference>
<dbReference type="InterPro" id="IPR013249">
    <property type="entry name" value="RNA_pol_sigma70_r4_t2"/>
</dbReference>
<evidence type="ECO:0000259" key="5">
    <source>
        <dbReference type="Pfam" id="PF08281"/>
    </source>
</evidence>
<reference evidence="6 7" key="1">
    <citation type="submission" date="2016-04" db="EMBL/GenBank/DDBJ databases">
        <authorList>
            <person name="Chen L."/>
            <person name="Zhuang W."/>
            <person name="Wang G."/>
        </authorList>
    </citation>
    <scope>NUCLEOTIDE SEQUENCE [LARGE SCALE GENOMIC DNA]</scope>
    <source>
        <strain evidence="7">GR20</strain>
    </source>
</reference>
<dbReference type="PANTHER" id="PTHR43133:SF46">
    <property type="entry name" value="RNA POLYMERASE SIGMA-70 FACTOR ECF SUBFAMILY"/>
    <property type="match status" value="1"/>
</dbReference>
<dbReference type="EMBL" id="LWBO01000007">
    <property type="protein sequence ID" value="OQP50161.1"/>
    <property type="molecule type" value="Genomic_DNA"/>
</dbReference>
<proteinExistence type="inferred from homology"/>